<dbReference type="PANTHER" id="PTHR12549">
    <property type="entry name" value="JMJC DOMAIN-CONTAINING HISTONE DEMETHYLATION PROTEIN"/>
    <property type="match status" value="1"/>
</dbReference>
<dbReference type="STRING" id="48709.A0A1D2MND1"/>
<keyword evidence="11" id="KW-0489">Methyltransferase</keyword>
<dbReference type="GO" id="GO:0008168">
    <property type="term" value="F:methyltransferase activity"/>
    <property type="evidence" value="ECO:0007669"/>
    <property type="project" value="UniProtKB-KW"/>
</dbReference>
<evidence type="ECO:0000256" key="6">
    <source>
        <dbReference type="ARBA" id="ARBA00023242"/>
    </source>
</evidence>
<dbReference type="GO" id="GO:0046872">
    <property type="term" value="F:metal ion binding"/>
    <property type="evidence" value="ECO:0007669"/>
    <property type="project" value="UniProtKB-KW"/>
</dbReference>
<dbReference type="GO" id="GO:0000785">
    <property type="term" value="C:chromatin"/>
    <property type="evidence" value="ECO:0007669"/>
    <property type="project" value="TreeGrafter"/>
</dbReference>
<protein>
    <recommendedName>
        <fullName evidence="7">[histone H3]-dimethyl-L-lysine(9) demethylase</fullName>
        <ecNumber evidence="7">1.14.11.65</ecNumber>
    </recommendedName>
</protein>
<dbReference type="PROSITE" id="PS51184">
    <property type="entry name" value="JMJC"/>
    <property type="match status" value="1"/>
</dbReference>
<dbReference type="GO" id="GO:0003712">
    <property type="term" value="F:transcription coregulator activity"/>
    <property type="evidence" value="ECO:0007669"/>
    <property type="project" value="TreeGrafter"/>
</dbReference>
<keyword evidence="5" id="KW-0408">Iron</keyword>
<evidence type="ECO:0000256" key="5">
    <source>
        <dbReference type="ARBA" id="ARBA00023004"/>
    </source>
</evidence>
<name>A0A1D2MND1_ORCCI</name>
<dbReference type="InterPro" id="IPR003347">
    <property type="entry name" value="JmjC_dom"/>
</dbReference>
<dbReference type="EMBL" id="LJIJ01000813">
    <property type="protein sequence ID" value="ODM94392.1"/>
    <property type="molecule type" value="Genomic_DNA"/>
</dbReference>
<keyword evidence="3" id="KW-0479">Metal-binding</keyword>
<comment type="catalytic activity">
    <reaction evidence="8">
        <text>N(6),N(6)-dimethyl-L-lysyl(9)-[histone H3] + 2 2-oxoglutarate + 2 O2 = L-lysyl(9)-[histone H3] + 2 formaldehyde + 2 succinate + 2 CO2</text>
        <dbReference type="Rhea" id="RHEA:60188"/>
        <dbReference type="Rhea" id="RHEA-COMP:15541"/>
        <dbReference type="Rhea" id="RHEA-COMP:15546"/>
        <dbReference type="ChEBI" id="CHEBI:15379"/>
        <dbReference type="ChEBI" id="CHEBI:16526"/>
        <dbReference type="ChEBI" id="CHEBI:16810"/>
        <dbReference type="ChEBI" id="CHEBI:16842"/>
        <dbReference type="ChEBI" id="CHEBI:29969"/>
        <dbReference type="ChEBI" id="CHEBI:30031"/>
        <dbReference type="ChEBI" id="CHEBI:61976"/>
        <dbReference type="EC" id="1.14.11.65"/>
    </reaction>
</comment>
<dbReference type="SMART" id="SM00558">
    <property type="entry name" value="JmjC"/>
    <property type="match status" value="1"/>
</dbReference>
<feature type="region of interest" description="Disordered" evidence="9">
    <location>
        <begin position="1"/>
        <end position="146"/>
    </location>
</feature>
<evidence type="ECO:0000259" key="10">
    <source>
        <dbReference type="PROSITE" id="PS51184"/>
    </source>
</evidence>
<dbReference type="GO" id="GO:0000118">
    <property type="term" value="C:histone deacetylase complex"/>
    <property type="evidence" value="ECO:0007669"/>
    <property type="project" value="TreeGrafter"/>
</dbReference>
<feature type="compositionally biased region" description="Low complexity" evidence="9">
    <location>
        <begin position="394"/>
        <end position="412"/>
    </location>
</feature>
<gene>
    <name evidence="11" type="ORF">Ocin01_12296</name>
</gene>
<feature type="domain" description="JmjC" evidence="10">
    <location>
        <begin position="662"/>
        <end position="867"/>
    </location>
</feature>
<feature type="compositionally biased region" description="Polar residues" evidence="9">
    <location>
        <begin position="75"/>
        <end position="85"/>
    </location>
</feature>
<dbReference type="EC" id="1.14.11.65" evidence="7"/>
<dbReference type="Proteomes" id="UP000094527">
    <property type="component" value="Unassembled WGS sequence"/>
</dbReference>
<keyword evidence="4" id="KW-0560">Oxidoreductase</keyword>
<dbReference type="OMA" id="WHIWEAK"/>
<sequence length="907" mass="101920">MGSENEDVTLELESNGQLEEISATVISQDSDVVTETEVEGSQEEEEEEIVDLAQSDNQETATESSSSQETIVDEQFSTDMQVDNESSSEEMENKDDSVTSPSSKAANSDVESEGSVSSESEEVPKKKRKTSTNGKRVGPHPQTLKKSREAFIQSKSCTKLKFAIGKCMECKFIRSPHRVNRKDDSICRFYSFRKLRYTERGSMTVAGFPDCREYTEEDLILWMPDKPPEGLSFELARYLLEEVGDQFCELVKQEKEALVCVSCCKTRISNNTTLAQSHSGAKNSESKDNFGWLKCHLKNDHAIEDLMVTQIVAGKALDDLWTMSHDIRKKLRIPQGCCGSVKSEEPISVVSDSTTLIVPIPQKNNVEDNGTTTNDTHVSEGVNGDDVQNDTSANVSNGTTENESNNTITNGDNNDDDDDDDDSDDDNVLNLIAKSYRTSNIISATSNSNDFTSEPASPTTEINTTVPSKEINREGIPDVSLNQTVENNEMELKNFIRREGSSTYSIKIVAKKVLSLAESTRKYPSVKHSWLCSGYLLRLLEPTNPGNLQMFQEQWKRGQPVIVSNVSSKLDNELWSPESFSRDFGSKSNDLINCMTGKVVPGQKMKRFWDGFEKVKSRLKDDNGQPMLLKLKDWPPGHDFAEMLPHRFADLMKALPLEEYTHRDGKLNLAARLPEIFSKPDLGPKMYIAYGSGLHLDKGTTNLHLDISDAVNVVVYVGVIKDEDNTEHNNAVMNAIEESDCDTVTINRIRKNKELPGALWHIWEAKDADKIRDMLNKVAIETGRKVERYHDAIHDQSWYLDRKLRKRLREEYNVSGYPILQCEGDAVFIPAGAPHQVRNLNNCIKIAEDFVSPENVGHCFHLTEEFRNLTDTHTNHEDKLQIKNIVYHTVKDAVAVIQEANPDSEKE</sequence>
<feature type="compositionally biased region" description="Acidic residues" evidence="9">
    <location>
        <begin position="1"/>
        <end position="10"/>
    </location>
</feature>
<keyword evidence="12" id="KW-1185">Reference proteome</keyword>
<organism evidence="11 12">
    <name type="scientific">Orchesella cincta</name>
    <name type="common">Springtail</name>
    <name type="synonym">Podura cincta</name>
    <dbReference type="NCBI Taxonomy" id="48709"/>
    <lineage>
        <taxon>Eukaryota</taxon>
        <taxon>Metazoa</taxon>
        <taxon>Ecdysozoa</taxon>
        <taxon>Arthropoda</taxon>
        <taxon>Hexapoda</taxon>
        <taxon>Collembola</taxon>
        <taxon>Entomobryomorpha</taxon>
        <taxon>Entomobryoidea</taxon>
        <taxon>Orchesellidae</taxon>
        <taxon>Orchesellinae</taxon>
        <taxon>Orchesella</taxon>
    </lineage>
</organism>
<dbReference type="GO" id="GO:0140683">
    <property type="term" value="F:histone H3K9me/H3K9me2 demethylase activity"/>
    <property type="evidence" value="ECO:0007669"/>
    <property type="project" value="UniProtKB-EC"/>
</dbReference>
<comment type="subcellular location">
    <subcellularLocation>
        <location evidence="2">Nucleus</location>
    </subcellularLocation>
</comment>
<feature type="compositionally biased region" description="Acidic residues" evidence="9">
    <location>
        <begin position="32"/>
        <end position="50"/>
    </location>
</feature>
<comment type="caution">
    <text evidence="11">The sequence shown here is derived from an EMBL/GenBank/DDBJ whole genome shotgun (WGS) entry which is preliminary data.</text>
</comment>
<proteinExistence type="predicted"/>
<dbReference type="SUPFAM" id="SSF51197">
    <property type="entry name" value="Clavaminate synthase-like"/>
    <property type="match status" value="1"/>
</dbReference>
<comment type="cofactor">
    <cofactor evidence="1">
        <name>Fe(2+)</name>
        <dbReference type="ChEBI" id="CHEBI:29033"/>
    </cofactor>
</comment>
<accession>A0A1D2MND1</accession>
<evidence type="ECO:0000256" key="2">
    <source>
        <dbReference type="ARBA" id="ARBA00004123"/>
    </source>
</evidence>
<dbReference type="GO" id="GO:0032259">
    <property type="term" value="P:methylation"/>
    <property type="evidence" value="ECO:0007669"/>
    <property type="project" value="UniProtKB-KW"/>
</dbReference>
<dbReference type="InterPro" id="IPR045109">
    <property type="entry name" value="LSDs-like"/>
</dbReference>
<evidence type="ECO:0000256" key="7">
    <source>
        <dbReference type="ARBA" id="ARBA00038951"/>
    </source>
</evidence>
<dbReference type="AlphaFoldDB" id="A0A1D2MND1"/>
<dbReference type="GO" id="GO:0031490">
    <property type="term" value="F:chromatin DNA binding"/>
    <property type="evidence" value="ECO:0007669"/>
    <property type="project" value="TreeGrafter"/>
</dbReference>
<feature type="compositionally biased region" description="Low complexity" evidence="9">
    <location>
        <begin position="58"/>
        <end position="70"/>
    </location>
</feature>
<dbReference type="OrthoDB" id="1667110at2759"/>
<evidence type="ECO:0000313" key="12">
    <source>
        <dbReference type="Proteomes" id="UP000094527"/>
    </source>
</evidence>
<dbReference type="Pfam" id="PF02373">
    <property type="entry name" value="JmjC"/>
    <property type="match status" value="1"/>
</dbReference>
<dbReference type="FunFam" id="2.60.120.650:FF:000004">
    <property type="entry name" value="Putative lysine-specific demethylase 3B"/>
    <property type="match status" value="1"/>
</dbReference>
<dbReference type="Gene3D" id="2.60.120.650">
    <property type="entry name" value="Cupin"/>
    <property type="match status" value="1"/>
</dbReference>
<evidence type="ECO:0000256" key="4">
    <source>
        <dbReference type="ARBA" id="ARBA00023002"/>
    </source>
</evidence>
<evidence type="ECO:0000256" key="9">
    <source>
        <dbReference type="SAM" id="MobiDB-lite"/>
    </source>
</evidence>
<feature type="compositionally biased region" description="Acidic residues" evidence="9">
    <location>
        <begin position="413"/>
        <end position="427"/>
    </location>
</feature>
<evidence type="ECO:0000256" key="3">
    <source>
        <dbReference type="ARBA" id="ARBA00022723"/>
    </source>
</evidence>
<keyword evidence="11" id="KW-0808">Transferase</keyword>
<keyword evidence="6" id="KW-0539">Nucleus</keyword>
<feature type="compositionally biased region" description="Polar residues" evidence="9">
    <location>
        <begin position="360"/>
        <end position="376"/>
    </location>
</feature>
<evidence type="ECO:0000256" key="8">
    <source>
        <dbReference type="ARBA" id="ARBA00047648"/>
    </source>
</evidence>
<feature type="region of interest" description="Disordered" evidence="9">
    <location>
        <begin position="360"/>
        <end position="427"/>
    </location>
</feature>
<dbReference type="PANTHER" id="PTHR12549:SF38">
    <property type="entry name" value="JMJC DOMAIN-CONTAINING HISTONE DEMETHYLASE 2, ISOFORM A"/>
    <property type="match status" value="1"/>
</dbReference>
<evidence type="ECO:0000313" key="11">
    <source>
        <dbReference type="EMBL" id="ODM94392.1"/>
    </source>
</evidence>
<reference evidence="11 12" key="1">
    <citation type="journal article" date="2016" name="Genome Biol. Evol.">
        <title>Gene Family Evolution Reflects Adaptation to Soil Environmental Stressors in the Genome of the Collembolan Orchesella cincta.</title>
        <authorList>
            <person name="Faddeeva-Vakhrusheva A."/>
            <person name="Derks M.F."/>
            <person name="Anvar S.Y."/>
            <person name="Agamennone V."/>
            <person name="Suring W."/>
            <person name="Smit S."/>
            <person name="van Straalen N.M."/>
            <person name="Roelofs D."/>
        </authorList>
    </citation>
    <scope>NUCLEOTIDE SEQUENCE [LARGE SCALE GENOMIC DNA]</scope>
    <source>
        <tissue evidence="11">Mixed pool</tissue>
    </source>
</reference>
<dbReference type="GO" id="GO:0006357">
    <property type="term" value="P:regulation of transcription by RNA polymerase II"/>
    <property type="evidence" value="ECO:0007669"/>
    <property type="project" value="TreeGrafter"/>
</dbReference>
<evidence type="ECO:0000256" key="1">
    <source>
        <dbReference type="ARBA" id="ARBA00001954"/>
    </source>
</evidence>